<keyword evidence="3" id="KW-0805">Transcription regulation</keyword>
<dbReference type="GO" id="GO:0005829">
    <property type="term" value="C:cytosol"/>
    <property type="evidence" value="ECO:0007669"/>
    <property type="project" value="TreeGrafter"/>
</dbReference>
<keyword evidence="1" id="KW-0597">Phosphoprotein</keyword>
<dbReference type="GO" id="GO:0000156">
    <property type="term" value="F:phosphorelay response regulator activity"/>
    <property type="evidence" value="ECO:0007669"/>
    <property type="project" value="TreeGrafter"/>
</dbReference>
<comment type="caution">
    <text evidence="6">Lacks conserved residue(s) required for the propagation of feature annotation.</text>
</comment>
<dbReference type="Gene3D" id="3.40.50.2300">
    <property type="match status" value="1"/>
</dbReference>
<dbReference type="InterPro" id="IPR001789">
    <property type="entry name" value="Sig_transdc_resp-reg_receiver"/>
</dbReference>
<evidence type="ECO:0000256" key="4">
    <source>
        <dbReference type="ARBA" id="ARBA00023125"/>
    </source>
</evidence>
<evidence type="ECO:0000256" key="2">
    <source>
        <dbReference type="ARBA" id="ARBA00023012"/>
    </source>
</evidence>
<dbReference type="AlphaFoldDB" id="A0A142VDH4"/>
<evidence type="ECO:0000259" key="10">
    <source>
        <dbReference type="PROSITE" id="PS51755"/>
    </source>
</evidence>
<evidence type="ECO:0000256" key="5">
    <source>
        <dbReference type="ARBA" id="ARBA00023163"/>
    </source>
</evidence>
<dbReference type="SMART" id="SM00862">
    <property type="entry name" value="Trans_reg_C"/>
    <property type="match status" value="1"/>
</dbReference>
<feature type="domain" description="OmpR/PhoB-type" evidence="10">
    <location>
        <begin position="115"/>
        <end position="212"/>
    </location>
</feature>
<dbReference type="EMBL" id="QGLD01000016">
    <property type="protein sequence ID" value="RAL70161.1"/>
    <property type="molecule type" value="Genomic_DNA"/>
</dbReference>
<evidence type="ECO:0000313" key="14">
    <source>
        <dbReference type="Proteomes" id="UP000076394"/>
    </source>
</evidence>
<evidence type="ECO:0000313" key="15">
    <source>
        <dbReference type="Proteomes" id="UP000248786"/>
    </source>
</evidence>
<dbReference type="EMBL" id="QGLC01000018">
    <property type="protein sequence ID" value="RAL68976.1"/>
    <property type="molecule type" value="Genomic_DNA"/>
</dbReference>
<feature type="domain" description="Response regulatory" evidence="9">
    <location>
        <begin position="4"/>
        <end position="114"/>
    </location>
</feature>
<gene>
    <name evidence="13" type="ORF">C1G86_1493</name>
    <name evidence="12" type="ORF">C1G87_1457</name>
    <name evidence="11" type="ORF">Dm11a5_1429</name>
</gene>
<evidence type="ECO:0000256" key="8">
    <source>
        <dbReference type="SAM" id="MobiDB-lite"/>
    </source>
</evidence>
<keyword evidence="4 7" id="KW-0238">DNA-binding</keyword>
<dbReference type="Proteomes" id="UP000248786">
    <property type="component" value="Unassembled WGS sequence"/>
</dbReference>
<evidence type="ECO:0000313" key="11">
    <source>
        <dbReference type="EMBL" id="AMU87255.1"/>
    </source>
</evidence>
<evidence type="ECO:0000256" key="6">
    <source>
        <dbReference type="PROSITE-ProRule" id="PRU00169"/>
    </source>
</evidence>
<evidence type="ECO:0000256" key="3">
    <source>
        <dbReference type="ARBA" id="ARBA00023015"/>
    </source>
</evidence>
<dbReference type="PANTHER" id="PTHR48111:SF1">
    <property type="entry name" value="TWO-COMPONENT RESPONSE REGULATOR ORR33"/>
    <property type="match status" value="1"/>
</dbReference>
<evidence type="ECO:0000313" key="12">
    <source>
        <dbReference type="EMBL" id="RAL68976.1"/>
    </source>
</evidence>
<dbReference type="Gene3D" id="1.10.10.10">
    <property type="entry name" value="Winged helix-like DNA-binding domain superfamily/Winged helix DNA-binding domain"/>
    <property type="match status" value="1"/>
</dbReference>
<proteinExistence type="predicted"/>
<evidence type="ECO:0000256" key="7">
    <source>
        <dbReference type="PROSITE-ProRule" id="PRU01091"/>
    </source>
</evidence>
<dbReference type="PANTHER" id="PTHR48111">
    <property type="entry name" value="REGULATOR OF RPOS"/>
    <property type="match status" value="1"/>
</dbReference>
<dbReference type="InterPro" id="IPR036388">
    <property type="entry name" value="WH-like_DNA-bd_sf"/>
</dbReference>
<dbReference type="PATRIC" id="fig|61435.8.peg.1422"/>
<evidence type="ECO:0000256" key="1">
    <source>
        <dbReference type="ARBA" id="ARBA00022553"/>
    </source>
</evidence>
<sequence length="213" mass="24212">MAKECILLIDDITDTTAIVSLLKAAEYQIILAKNETDGLKKASQFHADLVIVNQTHIKLLQHELSLLIRQLSYMPILVLGSQNEAAEILELGADSFISSPPNPRELKARINSILRPKRKLPPHKIDGSNNESNSNTLNLKTSYKLTPTENRLDSCLKQNQGHLIEYQSLINAIWGEDKIRLDTLHYYMRRLKSKVSFPRIIQQRGIGYLLDRS</sequence>
<feature type="DNA-binding region" description="OmpR/PhoB-type" evidence="7">
    <location>
        <begin position="115"/>
        <end position="212"/>
    </location>
</feature>
<dbReference type="InterPro" id="IPR001867">
    <property type="entry name" value="OmpR/PhoB-type_DNA-bd"/>
</dbReference>
<keyword evidence="5" id="KW-0804">Transcription</keyword>
<name>A0A142VDH4_9CHLR</name>
<evidence type="ECO:0000313" key="16">
    <source>
        <dbReference type="Proteomes" id="UP000249146"/>
    </source>
</evidence>
<dbReference type="InterPro" id="IPR011006">
    <property type="entry name" value="CheY-like_superfamily"/>
</dbReference>
<feature type="compositionally biased region" description="Low complexity" evidence="8">
    <location>
        <begin position="128"/>
        <end position="138"/>
    </location>
</feature>
<dbReference type="Proteomes" id="UP000249146">
    <property type="component" value="Unassembled WGS sequence"/>
</dbReference>
<dbReference type="SUPFAM" id="SSF46894">
    <property type="entry name" value="C-terminal effector domain of the bipartite response regulators"/>
    <property type="match status" value="1"/>
</dbReference>
<dbReference type="Pfam" id="PF00486">
    <property type="entry name" value="Trans_reg_C"/>
    <property type="match status" value="1"/>
</dbReference>
<keyword evidence="2" id="KW-0902">Two-component regulatory system</keyword>
<dbReference type="PROSITE" id="PS51755">
    <property type="entry name" value="OMPR_PHOB"/>
    <property type="match status" value="1"/>
</dbReference>
<dbReference type="InterPro" id="IPR039420">
    <property type="entry name" value="WalR-like"/>
</dbReference>
<dbReference type="EMBL" id="CP011127">
    <property type="protein sequence ID" value="AMU87255.1"/>
    <property type="molecule type" value="Genomic_DNA"/>
</dbReference>
<reference evidence="15 16" key="2">
    <citation type="submission" date="2018-05" db="EMBL/GenBank/DDBJ databases">
        <title>Draft genome sequences of Dehalococcoides mccartyi strains RC and KS.</title>
        <authorList>
            <person name="Higgins S.A."/>
            <person name="Padilla-Crespo E."/>
            <person name="Loeffler F.E."/>
        </authorList>
    </citation>
    <scope>NUCLEOTIDE SEQUENCE [LARGE SCALE GENOMIC DNA]</scope>
    <source>
        <strain evidence="13 15">KS</strain>
        <strain evidence="12 16">RC</strain>
    </source>
</reference>
<dbReference type="SMART" id="SM00448">
    <property type="entry name" value="REC"/>
    <property type="match status" value="1"/>
</dbReference>
<dbReference type="InterPro" id="IPR016032">
    <property type="entry name" value="Sig_transdc_resp-reg_C-effctor"/>
</dbReference>
<feature type="region of interest" description="Disordered" evidence="8">
    <location>
        <begin position="119"/>
        <end position="138"/>
    </location>
</feature>
<organism evidence="11 14">
    <name type="scientific">Dehalococcoides mccartyi</name>
    <dbReference type="NCBI Taxonomy" id="61435"/>
    <lineage>
        <taxon>Bacteria</taxon>
        <taxon>Bacillati</taxon>
        <taxon>Chloroflexota</taxon>
        <taxon>Dehalococcoidia</taxon>
        <taxon>Dehalococcoidales</taxon>
        <taxon>Dehalococcoidaceae</taxon>
        <taxon>Dehalococcoides</taxon>
    </lineage>
</organism>
<dbReference type="RefSeq" id="WP_011309918.1">
    <property type="nucleotide sequence ID" value="NZ_AP024514.1"/>
</dbReference>
<accession>A0A142VDH4</accession>
<evidence type="ECO:0000259" key="9">
    <source>
        <dbReference type="PROSITE" id="PS50110"/>
    </source>
</evidence>
<reference evidence="11 14" key="1">
    <citation type="submission" date="2015-03" db="EMBL/GenBank/DDBJ databases">
        <title>Genomic characterization of Dehalococcoides mccartyi strain 11a5, an unusal plasmid-containing chloroethene dechlorinator.</title>
        <authorList>
            <person name="Zhao S."/>
            <person name="Ding C."/>
            <person name="He J."/>
        </authorList>
    </citation>
    <scope>NUCLEOTIDE SEQUENCE [LARGE SCALE GENOMIC DNA]</scope>
    <source>
        <strain evidence="11 14">11a5</strain>
    </source>
</reference>
<evidence type="ECO:0000313" key="13">
    <source>
        <dbReference type="EMBL" id="RAL70161.1"/>
    </source>
</evidence>
<dbReference type="GO" id="GO:0032993">
    <property type="term" value="C:protein-DNA complex"/>
    <property type="evidence" value="ECO:0007669"/>
    <property type="project" value="TreeGrafter"/>
</dbReference>
<dbReference type="OrthoDB" id="166665at2"/>
<dbReference type="PROSITE" id="PS50110">
    <property type="entry name" value="RESPONSE_REGULATORY"/>
    <property type="match status" value="1"/>
</dbReference>
<dbReference type="SUPFAM" id="SSF52172">
    <property type="entry name" value="CheY-like"/>
    <property type="match status" value="1"/>
</dbReference>
<protein>
    <submittedName>
        <fullName evidence="11">DNA-binding response regulator</fullName>
    </submittedName>
</protein>
<dbReference type="Proteomes" id="UP000076394">
    <property type="component" value="Chromosome"/>
</dbReference>
<dbReference type="GO" id="GO:0000976">
    <property type="term" value="F:transcription cis-regulatory region binding"/>
    <property type="evidence" value="ECO:0007669"/>
    <property type="project" value="TreeGrafter"/>
</dbReference>
<dbReference type="GO" id="GO:0006355">
    <property type="term" value="P:regulation of DNA-templated transcription"/>
    <property type="evidence" value="ECO:0007669"/>
    <property type="project" value="InterPro"/>
</dbReference>